<dbReference type="Proteomes" id="UP000008672">
    <property type="component" value="Unassembled WGS sequence"/>
</dbReference>
<dbReference type="PANTHER" id="PTHR34531">
    <property type="entry name" value="ZGC:153352"/>
    <property type="match status" value="1"/>
</dbReference>
<reference evidence="5" key="2">
    <citation type="submission" date="2025-08" db="UniProtKB">
        <authorList>
            <consortium name="Ensembl"/>
        </authorList>
    </citation>
    <scope>IDENTIFICATION</scope>
</reference>
<dbReference type="Pfam" id="PF22834">
    <property type="entry name" value="Polo_box_4"/>
    <property type="match status" value="1"/>
</dbReference>
<feature type="domain" description="C5orf34-like second" evidence="3">
    <location>
        <begin position="122"/>
        <end position="263"/>
    </location>
</feature>
<dbReference type="EMBL" id="AFYH01222433">
    <property type="status" value="NOT_ANNOTATED_CDS"/>
    <property type="molecule type" value="Genomic_DNA"/>
</dbReference>
<evidence type="ECO:0000259" key="2">
    <source>
        <dbReference type="Pfam" id="PF15025"/>
    </source>
</evidence>
<dbReference type="EMBL" id="AFYH01222434">
    <property type="status" value="NOT_ANNOTATED_CDS"/>
    <property type="molecule type" value="Genomic_DNA"/>
</dbReference>
<dbReference type="Ensembl" id="ENSLACT00000003019.1">
    <property type="protein sequence ID" value="ENSLACP00000002993.1"/>
    <property type="gene ID" value="ENSLACG00000002678.1"/>
</dbReference>
<reference evidence="6" key="1">
    <citation type="submission" date="2011-08" db="EMBL/GenBank/DDBJ databases">
        <title>The draft genome of Latimeria chalumnae.</title>
        <authorList>
            <person name="Di Palma F."/>
            <person name="Alfoldi J."/>
            <person name="Johnson J."/>
            <person name="Berlin A."/>
            <person name="Gnerre S."/>
            <person name="Jaffe D."/>
            <person name="MacCallum I."/>
            <person name="Young S."/>
            <person name="Walker B.J."/>
            <person name="Lander E."/>
            <person name="Lindblad-Toh K."/>
        </authorList>
    </citation>
    <scope>NUCLEOTIDE SEQUENCE [LARGE SCALE GENOMIC DNA]</scope>
    <source>
        <strain evidence="6">Wild caught</strain>
    </source>
</reference>
<organism evidence="5 6">
    <name type="scientific">Latimeria chalumnae</name>
    <name type="common">Coelacanth</name>
    <dbReference type="NCBI Taxonomy" id="7897"/>
    <lineage>
        <taxon>Eukaryota</taxon>
        <taxon>Metazoa</taxon>
        <taxon>Chordata</taxon>
        <taxon>Craniata</taxon>
        <taxon>Vertebrata</taxon>
        <taxon>Euteleostomi</taxon>
        <taxon>Coelacanthiformes</taxon>
        <taxon>Coelacanthidae</taxon>
        <taxon>Latimeria</taxon>
    </lineage>
</organism>
<dbReference type="AlphaFoldDB" id="H3A022"/>
<dbReference type="Pfam" id="PF15016">
    <property type="entry name" value="C5orf34_C"/>
    <property type="match status" value="1"/>
</dbReference>
<gene>
    <name evidence="5" type="primary">C5orf34</name>
</gene>
<dbReference type="GeneTree" id="ENSGT00500000044987"/>
<protein>
    <submittedName>
        <fullName evidence="5">Chromosome 5 open reading frame 34</fullName>
    </submittedName>
</protein>
<keyword evidence="6" id="KW-1185">Reference proteome</keyword>
<evidence type="ECO:0000259" key="1">
    <source>
        <dbReference type="Pfam" id="PF15016"/>
    </source>
</evidence>
<evidence type="ECO:0000313" key="6">
    <source>
        <dbReference type="Proteomes" id="UP000008672"/>
    </source>
</evidence>
<dbReference type="InterPro" id="IPR027865">
    <property type="entry name" value="C5orf34-like_C"/>
</dbReference>
<dbReference type="FunCoup" id="H3A022">
    <property type="interactions" value="1081"/>
</dbReference>
<accession>H3A022</accession>
<dbReference type="HOGENOM" id="CLU_029198_0_0_1"/>
<proteinExistence type="predicted"/>
<dbReference type="InterPro" id="IPR053899">
    <property type="entry name" value="C5orf34-like_2nd"/>
</dbReference>
<evidence type="ECO:0000313" key="5">
    <source>
        <dbReference type="Ensembl" id="ENSLACP00000002993.1"/>
    </source>
</evidence>
<dbReference type="InParanoid" id="H3A022"/>
<dbReference type="EMBL" id="AFYH01222435">
    <property type="status" value="NOT_ANNOTATED_CDS"/>
    <property type="molecule type" value="Genomic_DNA"/>
</dbReference>
<dbReference type="eggNOG" id="ENOG502QSYT">
    <property type="taxonomic scope" value="Eukaryota"/>
</dbReference>
<name>H3A022_LATCH</name>
<dbReference type="PANTHER" id="PTHR34531:SF1">
    <property type="entry name" value="CHROMOSOME 5 OPEN READING FRAME 34"/>
    <property type="match status" value="1"/>
</dbReference>
<feature type="domain" description="C5orf34-like N-terminal" evidence="2">
    <location>
        <begin position="8"/>
        <end position="77"/>
    </location>
</feature>
<dbReference type="EMBL" id="AFYH01222437">
    <property type="status" value="NOT_ANNOTATED_CDS"/>
    <property type="molecule type" value="Genomic_DNA"/>
</dbReference>
<dbReference type="EMBL" id="AFYH01222432">
    <property type="status" value="NOT_ANNOTATED_CDS"/>
    <property type="molecule type" value="Genomic_DNA"/>
</dbReference>
<evidence type="ECO:0000259" key="4">
    <source>
        <dbReference type="Pfam" id="PF22834"/>
    </source>
</evidence>
<dbReference type="InterPro" id="IPR027830">
    <property type="entry name" value="C5orf34-like_N"/>
</dbReference>
<evidence type="ECO:0000259" key="3">
    <source>
        <dbReference type="Pfam" id="PF22833"/>
    </source>
</evidence>
<dbReference type="OMA" id="TAVISWC"/>
<dbReference type="InterPro" id="IPR053901">
    <property type="entry name" value="C5orf34-like"/>
</dbReference>
<reference evidence="5" key="3">
    <citation type="submission" date="2025-09" db="UniProtKB">
        <authorList>
            <consortium name="Ensembl"/>
        </authorList>
    </citation>
    <scope>IDENTIFICATION</scope>
</reference>
<feature type="domain" description="C5orf34-like C-terminal" evidence="1">
    <location>
        <begin position="500"/>
        <end position="546"/>
    </location>
</feature>
<dbReference type="Pfam" id="PF15025">
    <property type="entry name" value="C5orf34-like_N"/>
    <property type="match status" value="1"/>
</dbReference>
<dbReference type="InterPro" id="IPR053900">
    <property type="entry name" value="C5orf34-like_dom"/>
</dbReference>
<dbReference type="STRING" id="7897.ENSLACP00000002993"/>
<sequence>TMESIRSVVVYEDDSVDVSCCDGSHLQLSSCGTEFLFEKVLPSSAHPLQQPERTKQRTQFAISKYREQLLHALEIRNQFAVHPFLPANILPSDCKTCLFVDISEVTWPSSDAENAVRIADRGRVEVSSIDGYAFLYLSPLQLEFTVKFLSKVSQKSTSVTSDSEKRETNHSVVNEQCLRASKMCIPGAVKNTDKLDNKENMQTFNKKHFGEMSNSKKSVKQKNVEDSEAHQPYTKYLYEYVWMVQHHSVSCCPEEWKYPLSLALYYRNCGMSRQKTEDTGTSISAALNDDKMYNRITVLPKVLPLNCRAPHLHRWSYNHLFLQRDQGTEENSHHAMLKVVWCKGILYRLISGAMNTLEVYPGDGSVLKTQGAVGNYFIHYQIKETSGQREERMYAVSNLPPDPPGCNYSVRSIITQATRFLQSNYQTKLSLKLPDAVWCWKPVSFINIGPILPPHIGTILIPYITVRILTNRYADHKLVATRETSNLIFVGHSFHDFSSMSKHHEEVSLGWCQLMFPDGRSQLVQVAHPGQYENRYVSMALKWCQWLSGCLHNKGRELEAFPYYSNNENLSVVAELKKIQRFNFLLENSSVLNRSSKLDSFNHTYLDEGHVMETSALPDKVDEKNITAVLERTCRAIQDIELLLLTQVS</sequence>
<dbReference type="EMBL" id="AFYH01222436">
    <property type="status" value="NOT_ANNOTATED_CDS"/>
    <property type="molecule type" value="Genomic_DNA"/>
</dbReference>
<feature type="domain" description="C5orf34-like" evidence="4">
    <location>
        <begin position="337"/>
        <end position="421"/>
    </location>
</feature>
<dbReference type="Pfam" id="PF22833">
    <property type="entry name" value="C5orf34_2nd"/>
    <property type="match status" value="1"/>
</dbReference>